<evidence type="ECO:0000313" key="3">
    <source>
        <dbReference type="EMBL" id="KAJ5307970.1"/>
    </source>
</evidence>
<comment type="caution">
    <text evidence="3">The sequence shown here is derived from an EMBL/GenBank/DDBJ whole genome shotgun (WGS) entry which is preliminary data.</text>
</comment>
<gene>
    <name evidence="3" type="ORF">N7476_008626</name>
</gene>
<dbReference type="GO" id="GO:0030479">
    <property type="term" value="C:actin cortical patch"/>
    <property type="evidence" value="ECO:0007669"/>
    <property type="project" value="TreeGrafter"/>
</dbReference>
<dbReference type="PANTHER" id="PTHR15629:SF2">
    <property type="entry name" value="SH3 DOMAIN-CONTAINING YSC84-LIKE PROTEIN 1"/>
    <property type="match status" value="1"/>
</dbReference>
<evidence type="ECO:0000256" key="1">
    <source>
        <dbReference type="SAM" id="MobiDB-lite"/>
    </source>
</evidence>
<feature type="compositionally biased region" description="Basic and acidic residues" evidence="1">
    <location>
        <begin position="373"/>
        <end position="388"/>
    </location>
</feature>
<feature type="region of interest" description="Disordered" evidence="1">
    <location>
        <begin position="1"/>
        <end position="20"/>
    </location>
</feature>
<protein>
    <submittedName>
        <fullName evidence="3">SH3 domain-containing protein</fullName>
    </submittedName>
</protein>
<dbReference type="GO" id="GO:0035091">
    <property type="term" value="F:phosphatidylinositol binding"/>
    <property type="evidence" value="ECO:0007669"/>
    <property type="project" value="TreeGrafter"/>
</dbReference>
<proteinExistence type="predicted"/>
<feature type="domain" description="Ysc84 actin-binding" evidence="2">
    <location>
        <begin position="101"/>
        <end position="224"/>
    </location>
</feature>
<dbReference type="GO" id="GO:0051666">
    <property type="term" value="P:actin cortical patch localization"/>
    <property type="evidence" value="ECO:0007669"/>
    <property type="project" value="TreeGrafter"/>
</dbReference>
<organism evidence="3 4">
    <name type="scientific">Penicillium atrosanguineum</name>
    <dbReference type="NCBI Taxonomy" id="1132637"/>
    <lineage>
        <taxon>Eukaryota</taxon>
        <taxon>Fungi</taxon>
        <taxon>Dikarya</taxon>
        <taxon>Ascomycota</taxon>
        <taxon>Pezizomycotina</taxon>
        <taxon>Eurotiomycetes</taxon>
        <taxon>Eurotiomycetidae</taxon>
        <taxon>Eurotiales</taxon>
        <taxon>Aspergillaceae</taxon>
        <taxon>Penicillium</taxon>
    </lineage>
</organism>
<dbReference type="Proteomes" id="UP001147746">
    <property type="component" value="Unassembled WGS sequence"/>
</dbReference>
<evidence type="ECO:0000313" key="4">
    <source>
        <dbReference type="Proteomes" id="UP001147746"/>
    </source>
</evidence>
<name>A0A9W9GYP2_9EURO</name>
<keyword evidence="4" id="KW-1185">Reference proteome</keyword>
<feature type="region of interest" description="Disordered" evidence="1">
    <location>
        <begin position="357"/>
        <end position="397"/>
    </location>
</feature>
<sequence>MSTTQGKSGHRNPIHNPFPASLSSECKKAGKIIYSFVNSTLTNTPGETAIPRKILGTAKGLVICTVFRAGFLGSIRFGSGLMVARLPDGSWSAPSAIALGGLGGGGQFGVELTDFVFVLNTDAAVQTFLRSGNITMSGNISVAFGPGRSAETGAIIGTSGMAGIFAYSKTRGVYGGATLEGSVILERSSANKKMYERKLKAIQLLNGEIPPPPEAEPLMHILNSEAFRLQPSVGTSDAVELPADILSEPVQRPSELALESPPVPELSGQSSHQEMPSGDTREEDGPQEIAGPNQTAQSQEATVPQGEAESREATRSPRAVVPEQATGASEASMPHITAVSPEGAAPLEVAVSPEVTVPRKEATNSQEATNFKEAMESKEAIVPHDEAGQPKFSRTQS</sequence>
<dbReference type="AlphaFoldDB" id="A0A9W9GYP2"/>
<evidence type="ECO:0000259" key="2">
    <source>
        <dbReference type="Pfam" id="PF04366"/>
    </source>
</evidence>
<feature type="region of interest" description="Disordered" evidence="1">
    <location>
        <begin position="254"/>
        <end position="345"/>
    </location>
</feature>
<reference evidence="3" key="1">
    <citation type="submission" date="2022-12" db="EMBL/GenBank/DDBJ databases">
        <authorList>
            <person name="Petersen C."/>
        </authorList>
    </citation>
    <scope>NUCLEOTIDE SEQUENCE</scope>
    <source>
        <strain evidence="3">IBT 21472</strain>
    </source>
</reference>
<accession>A0A9W9GYP2</accession>
<dbReference type="InterPro" id="IPR051702">
    <property type="entry name" value="SH3_domain_YSC84-like"/>
</dbReference>
<dbReference type="GO" id="GO:0051017">
    <property type="term" value="P:actin filament bundle assembly"/>
    <property type="evidence" value="ECO:0007669"/>
    <property type="project" value="TreeGrafter"/>
</dbReference>
<dbReference type="InterPro" id="IPR007461">
    <property type="entry name" value="Ysc84_actin-binding"/>
</dbReference>
<feature type="compositionally biased region" description="Polar residues" evidence="1">
    <location>
        <begin position="292"/>
        <end position="302"/>
    </location>
</feature>
<dbReference type="Pfam" id="PF04366">
    <property type="entry name" value="Ysc84"/>
    <property type="match status" value="1"/>
</dbReference>
<dbReference type="PANTHER" id="PTHR15629">
    <property type="entry name" value="SH3YL1 PROTEIN"/>
    <property type="match status" value="1"/>
</dbReference>
<dbReference type="EMBL" id="JAPZBO010000008">
    <property type="protein sequence ID" value="KAJ5307970.1"/>
    <property type="molecule type" value="Genomic_DNA"/>
</dbReference>
<dbReference type="GO" id="GO:0051015">
    <property type="term" value="F:actin filament binding"/>
    <property type="evidence" value="ECO:0007669"/>
    <property type="project" value="TreeGrafter"/>
</dbReference>
<reference evidence="3" key="2">
    <citation type="journal article" date="2023" name="IMA Fungus">
        <title>Comparative genomic study of the Penicillium genus elucidates a diverse pangenome and 15 lateral gene transfer events.</title>
        <authorList>
            <person name="Petersen C."/>
            <person name="Sorensen T."/>
            <person name="Nielsen M.R."/>
            <person name="Sondergaard T.E."/>
            <person name="Sorensen J.L."/>
            <person name="Fitzpatrick D.A."/>
            <person name="Frisvad J.C."/>
            <person name="Nielsen K.L."/>
        </authorList>
    </citation>
    <scope>NUCLEOTIDE SEQUENCE</scope>
    <source>
        <strain evidence="3">IBT 21472</strain>
    </source>
</reference>